<comment type="caution">
    <text evidence="1">The sequence shown here is derived from an EMBL/GenBank/DDBJ whole genome shotgun (WGS) entry which is preliminary data.</text>
</comment>
<gene>
    <name evidence="1" type="ORF">BFJ68_g9660</name>
</gene>
<reference evidence="1 2" key="1">
    <citation type="journal article" date="2018" name="Sci. Rep.">
        <title>Characterisation of pathogen-specific regions and novel effector candidates in Fusarium oxysporum f. sp. cepae.</title>
        <authorList>
            <person name="Armitage A.D."/>
            <person name="Taylor A."/>
            <person name="Sobczyk M.K."/>
            <person name="Baxter L."/>
            <person name="Greenfield B.P."/>
            <person name="Bates H.J."/>
            <person name="Wilson F."/>
            <person name="Jackson A.C."/>
            <person name="Ott S."/>
            <person name="Harrison R.J."/>
            <person name="Clarkson J.P."/>
        </authorList>
    </citation>
    <scope>NUCLEOTIDE SEQUENCE [LARGE SCALE GENOMIC DNA]</scope>
    <source>
        <strain evidence="1 2">Fo_A28</strain>
    </source>
</reference>
<dbReference type="Proteomes" id="UP000285860">
    <property type="component" value="Unassembled WGS sequence"/>
</dbReference>
<dbReference type="EMBL" id="MRCY01000048">
    <property type="protein sequence ID" value="RKL07860.1"/>
    <property type="molecule type" value="Genomic_DNA"/>
</dbReference>
<proteinExistence type="predicted"/>
<organism evidence="1 2">
    <name type="scientific">Fusarium oxysporum</name>
    <name type="common">Fusarium vascular wilt</name>
    <dbReference type="NCBI Taxonomy" id="5507"/>
    <lineage>
        <taxon>Eukaryota</taxon>
        <taxon>Fungi</taxon>
        <taxon>Dikarya</taxon>
        <taxon>Ascomycota</taxon>
        <taxon>Pezizomycotina</taxon>
        <taxon>Sordariomycetes</taxon>
        <taxon>Hypocreomycetidae</taxon>
        <taxon>Hypocreales</taxon>
        <taxon>Nectriaceae</taxon>
        <taxon>Fusarium</taxon>
        <taxon>Fusarium oxysporum species complex</taxon>
    </lineage>
</organism>
<accession>A0A420QSX3</accession>
<sequence length="136" mass="14596">MLFGGSGIPSSGGCVGFSNKAIKTYRVTTGDCSGDAEEAWDLTFSKDCKGSLGKASGYGKTACSNTIPKGTNSVNGNIPPMKRNWKACLYIYKDCKTMEVPPGNEVFALWDGDSYKSFKSKKEFSSFLVNNSVICP</sequence>
<name>A0A420QSX3_FUSOX</name>
<protein>
    <submittedName>
        <fullName evidence="1">Uncharacterized protein</fullName>
    </submittedName>
</protein>
<evidence type="ECO:0000313" key="2">
    <source>
        <dbReference type="Proteomes" id="UP000285860"/>
    </source>
</evidence>
<evidence type="ECO:0000313" key="1">
    <source>
        <dbReference type="EMBL" id="RKL07860.1"/>
    </source>
</evidence>
<dbReference type="AlphaFoldDB" id="A0A420QSX3"/>